<comment type="subcellular location">
    <subcellularLocation>
        <location evidence="1 6">Membrane</location>
        <topology evidence="1 6">Multi-pass membrane protein</topology>
    </subcellularLocation>
</comment>
<evidence type="ECO:0000256" key="4">
    <source>
        <dbReference type="ARBA" id="ARBA00022989"/>
    </source>
</evidence>
<comment type="subunit">
    <text evidence="6">Component of the oligosaccharyltransferase (OST) complex.</text>
</comment>
<comment type="similarity">
    <text evidence="2 6">Belongs to the OST5 family.</text>
</comment>
<dbReference type="Pfam" id="PF05251">
    <property type="entry name" value="Ost5"/>
    <property type="match status" value="1"/>
</dbReference>
<dbReference type="InterPro" id="IPR007915">
    <property type="entry name" value="TMEM258/Ost5"/>
</dbReference>
<evidence type="ECO:0000256" key="1">
    <source>
        <dbReference type="ARBA" id="ARBA00004141"/>
    </source>
</evidence>
<gene>
    <name evidence="8" type="primary">LOC103709575</name>
</gene>
<dbReference type="OrthoDB" id="18408at2759"/>
<comment type="function">
    <text evidence="6">Subunit of the oligosaccharyl transferase (OST) complex that catalyzes the initial transfer of a defined glycan (Glc(3)Man(9)GlcNAc(2) in eukaryotes) from the lipid carrier dolichol-pyrophosphate to an asparagine residue within an Asn-X-Ser/Thr consensus motif in nascent polypeptide chains, the first step in protein N-glycosylation. N-glycosylation occurs cotranslationally and the complex associates with the Sec61 complex at the channel-forming translocon complex that mediates protein translocation across the endoplasmic reticulum (ER). All subunits are required for a maximal enzyme activity.</text>
</comment>
<dbReference type="Proteomes" id="UP000228380">
    <property type="component" value="Chromosome 9"/>
</dbReference>
<dbReference type="GO" id="GO:0006487">
    <property type="term" value="P:protein N-linked glycosylation"/>
    <property type="evidence" value="ECO:0007669"/>
    <property type="project" value="UniProtKB-UniRule"/>
</dbReference>
<sequence>MASKPISSPVPVAWYPSLAVLMLSIGLVVTASFFMSNVSPPCMASVLLASWNRGNCHRWSLNWTYQNKYSPPYREGNLPLSGLITEFRDNFKFCRNILQNPRHLLHLLVSKRSNFFMIHVMAQLFP</sequence>
<keyword evidence="5 6" id="KW-0472">Membrane</keyword>
<dbReference type="GeneID" id="103709575"/>
<evidence type="ECO:0000313" key="8">
    <source>
        <dbReference type="RefSeq" id="XP_038986340.1"/>
    </source>
</evidence>
<evidence type="ECO:0000256" key="3">
    <source>
        <dbReference type="ARBA" id="ARBA00022692"/>
    </source>
</evidence>
<keyword evidence="3 6" id="KW-0812">Transmembrane</keyword>
<accession>A0A8B9AJ43</accession>
<evidence type="ECO:0000256" key="2">
    <source>
        <dbReference type="ARBA" id="ARBA00009825"/>
    </source>
</evidence>
<reference evidence="8" key="2">
    <citation type="submission" date="2025-08" db="UniProtKB">
        <authorList>
            <consortium name="RefSeq"/>
        </authorList>
    </citation>
    <scope>IDENTIFICATION</scope>
    <source>
        <tissue evidence="8">Young leaves</tissue>
    </source>
</reference>
<dbReference type="AlphaFoldDB" id="A0A8B9AJ43"/>
<dbReference type="RefSeq" id="XP_038986340.1">
    <property type="nucleotide sequence ID" value="XM_039130412.1"/>
</dbReference>
<comment type="caution">
    <text evidence="6">Lacks conserved residue(s) required for the propagation of feature annotation.</text>
</comment>
<dbReference type="GO" id="GO:0008250">
    <property type="term" value="C:oligosaccharyltransferase complex"/>
    <property type="evidence" value="ECO:0007669"/>
    <property type="project" value="UniProtKB-UniRule"/>
</dbReference>
<evidence type="ECO:0000256" key="6">
    <source>
        <dbReference type="RuleBase" id="RU367008"/>
    </source>
</evidence>
<evidence type="ECO:0000256" key="5">
    <source>
        <dbReference type="ARBA" id="ARBA00023136"/>
    </source>
</evidence>
<keyword evidence="4 6" id="KW-1133">Transmembrane helix</keyword>
<proteinExistence type="inferred from homology"/>
<organism evidence="7 8">
    <name type="scientific">Phoenix dactylifera</name>
    <name type="common">Date palm</name>
    <dbReference type="NCBI Taxonomy" id="42345"/>
    <lineage>
        <taxon>Eukaryota</taxon>
        <taxon>Viridiplantae</taxon>
        <taxon>Streptophyta</taxon>
        <taxon>Embryophyta</taxon>
        <taxon>Tracheophyta</taxon>
        <taxon>Spermatophyta</taxon>
        <taxon>Magnoliopsida</taxon>
        <taxon>Liliopsida</taxon>
        <taxon>Arecaceae</taxon>
        <taxon>Coryphoideae</taxon>
        <taxon>Phoeniceae</taxon>
        <taxon>Phoenix</taxon>
    </lineage>
</organism>
<evidence type="ECO:0000313" key="7">
    <source>
        <dbReference type="Proteomes" id="UP000228380"/>
    </source>
</evidence>
<feature type="transmembrane region" description="Helical" evidence="6">
    <location>
        <begin position="12"/>
        <end position="35"/>
    </location>
</feature>
<protein>
    <recommendedName>
        <fullName evidence="6">Dolichyl-diphosphooligosaccharide-protein glycosyltransferase subunit OST5</fullName>
    </recommendedName>
</protein>
<keyword evidence="7" id="KW-1185">Reference proteome</keyword>
<name>A0A8B9AJ43_PHODC</name>
<reference evidence="7" key="1">
    <citation type="journal article" date="2019" name="Nat. Commun.">
        <title>Genome-wide association mapping of date palm fruit traits.</title>
        <authorList>
            <person name="Hazzouri K.M."/>
            <person name="Gros-Balthazard M."/>
            <person name="Flowers J.M."/>
            <person name="Copetti D."/>
            <person name="Lemansour A."/>
            <person name="Lebrun M."/>
            <person name="Masmoudi K."/>
            <person name="Ferrand S."/>
            <person name="Dhar M.I."/>
            <person name="Fresquez Z.A."/>
            <person name="Rosas U."/>
            <person name="Zhang J."/>
            <person name="Talag J."/>
            <person name="Lee S."/>
            <person name="Kudrna D."/>
            <person name="Powell R.F."/>
            <person name="Leitch I.J."/>
            <person name="Krueger R.R."/>
            <person name="Wing R.A."/>
            <person name="Amiri K.M.A."/>
            <person name="Purugganan M.D."/>
        </authorList>
    </citation>
    <scope>NUCLEOTIDE SEQUENCE [LARGE SCALE GENOMIC DNA]</scope>
    <source>
        <strain evidence="7">cv. Khalas</strain>
    </source>
</reference>